<gene>
    <name evidence="3" type="ORF">SAMN05661091_3667</name>
</gene>
<dbReference type="Pfam" id="PF03413">
    <property type="entry name" value="PepSY"/>
    <property type="match status" value="3"/>
</dbReference>
<evidence type="ECO:0000313" key="3">
    <source>
        <dbReference type="EMBL" id="SMF87229.1"/>
    </source>
</evidence>
<protein>
    <submittedName>
        <fullName evidence="3">Uncharacterized membrane protein YkoI</fullName>
    </submittedName>
</protein>
<dbReference type="Gene3D" id="3.10.450.40">
    <property type="match status" value="3"/>
</dbReference>
<feature type="chain" id="PRO_5013276401" evidence="1">
    <location>
        <begin position="24"/>
        <end position="272"/>
    </location>
</feature>
<evidence type="ECO:0000259" key="2">
    <source>
        <dbReference type="Pfam" id="PF03413"/>
    </source>
</evidence>
<keyword evidence="1" id="KW-0732">Signal</keyword>
<dbReference type="STRING" id="1313296.SAMN05661091_3667"/>
<evidence type="ECO:0000256" key="1">
    <source>
        <dbReference type="SAM" id="SignalP"/>
    </source>
</evidence>
<feature type="domain" description="PepSY" evidence="2">
    <location>
        <begin position="204"/>
        <end position="262"/>
    </location>
</feature>
<feature type="domain" description="PepSY" evidence="2">
    <location>
        <begin position="45"/>
        <end position="101"/>
    </location>
</feature>
<keyword evidence="4" id="KW-1185">Reference proteome</keyword>
<feature type="domain" description="PepSY" evidence="2">
    <location>
        <begin position="123"/>
        <end position="179"/>
    </location>
</feature>
<organism evidence="3 4">
    <name type="scientific">Paenibacillus uliginis N3/975</name>
    <dbReference type="NCBI Taxonomy" id="1313296"/>
    <lineage>
        <taxon>Bacteria</taxon>
        <taxon>Bacillati</taxon>
        <taxon>Bacillota</taxon>
        <taxon>Bacilli</taxon>
        <taxon>Bacillales</taxon>
        <taxon>Paenibacillaceae</taxon>
        <taxon>Paenibacillus</taxon>
    </lineage>
</organism>
<dbReference type="InterPro" id="IPR025711">
    <property type="entry name" value="PepSY"/>
</dbReference>
<evidence type="ECO:0000313" key="4">
    <source>
        <dbReference type="Proteomes" id="UP000192940"/>
    </source>
</evidence>
<dbReference type="EMBL" id="LT840184">
    <property type="protein sequence ID" value="SMF87229.1"/>
    <property type="molecule type" value="Genomic_DNA"/>
</dbReference>
<dbReference type="Proteomes" id="UP000192940">
    <property type="component" value="Chromosome I"/>
</dbReference>
<dbReference type="AlphaFoldDB" id="A0A1X7HJI1"/>
<sequence length="272" mass="29298">MLNRKMWIGTLSAALLLGGTVVAASGTANGESANSKAETGKSSYISVAQAKKAALKVANGRVDDVDLERINGKAYYEVEIERSKGDVDVHIDAVSGKVLAVLDKDINDDNDDDRDDRNSAKYISVAQAKKAALKVANGRVDDVDLERKNGKAYYEVEIERSKGDVDVHIDAVSGKVLAVLDRDIDNDDDDDQDDQNSAKTADVKITSEQASAIATKAAGGGKVVKIELDEDDNRYIYEVEVKTSKGKVDVDIDAVTGKVLSVDHDDDHDDRD</sequence>
<feature type="signal peptide" evidence="1">
    <location>
        <begin position="1"/>
        <end position="23"/>
    </location>
</feature>
<proteinExistence type="predicted"/>
<name>A0A1X7HJI1_9BACL</name>
<accession>A0A1X7HJI1</accession>
<reference evidence="4" key="1">
    <citation type="submission" date="2017-04" db="EMBL/GenBank/DDBJ databases">
        <authorList>
            <person name="Varghese N."/>
            <person name="Submissions S."/>
        </authorList>
    </citation>
    <scope>NUCLEOTIDE SEQUENCE [LARGE SCALE GENOMIC DNA]</scope>
    <source>
        <strain evidence="4">N3/975</strain>
    </source>
</reference>